<dbReference type="EMBL" id="KV440979">
    <property type="protein sequence ID" value="OAD74200.1"/>
    <property type="molecule type" value="Genomic_DNA"/>
</dbReference>
<name>A0A163DYH7_PHYB8</name>
<dbReference type="RefSeq" id="XP_018292240.1">
    <property type="nucleotide sequence ID" value="XM_018431263.1"/>
</dbReference>
<evidence type="ECO:0000313" key="2">
    <source>
        <dbReference type="Proteomes" id="UP000077315"/>
    </source>
</evidence>
<proteinExistence type="predicted"/>
<dbReference type="VEuPathDB" id="FungiDB:PHYBLDRAFT_144657"/>
<accession>A0A163DYH7</accession>
<dbReference type="GeneID" id="28992169"/>
<protein>
    <recommendedName>
        <fullName evidence="3">Tc1-like transposase DDE domain-containing protein</fullName>
    </recommendedName>
</protein>
<dbReference type="OrthoDB" id="2217172at2759"/>
<dbReference type="Gene3D" id="3.30.420.10">
    <property type="entry name" value="Ribonuclease H-like superfamily/Ribonuclease H"/>
    <property type="match status" value="1"/>
</dbReference>
<gene>
    <name evidence="1" type="ORF">PHYBLDRAFT_144657</name>
</gene>
<keyword evidence="2" id="KW-1185">Reference proteome</keyword>
<dbReference type="InterPro" id="IPR036397">
    <property type="entry name" value="RNaseH_sf"/>
</dbReference>
<dbReference type="AlphaFoldDB" id="A0A163DYH7"/>
<dbReference type="GO" id="GO:0003676">
    <property type="term" value="F:nucleic acid binding"/>
    <property type="evidence" value="ECO:0007669"/>
    <property type="project" value="InterPro"/>
</dbReference>
<sequence length="300" mass="33870">MDYEAPNFVYGSLIDLADLNSTITPKKYGEANIVRFFILTTEEELIVPKAANQTGISRSTAYKLKGAWSDSNGTVYPSDCIKQKSKANLNTRFSNKTLNSEYTAFLIEQIDNKLSITISGVLQLLFSRFEVLSISSSAVRNHMVNHWKFSLKNVKLYDLERESNRTIRLRSGSINSRKAAGVDYMKNRVFFDEAGFNSHQTRSRGWSKVGVLAVAKIPKNKGVNISIIGVDQFKFVNDCIKNRDYKPLLMSPYSPFLNTIEECWSKSKSYMKRHPLSETDQPTPIIATVCKTVSVEDCQG</sequence>
<dbReference type="STRING" id="763407.A0A163DYH7"/>
<organism evidence="1 2">
    <name type="scientific">Phycomyces blakesleeanus (strain ATCC 8743b / DSM 1359 / FGSC 10004 / NBRC 33097 / NRRL 1555)</name>
    <dbReference type="NCBI Taxonomy" id="763407"/>
    <lineage>
        <taxon>Eukaryota</taxon>
        <taxon>Fungi</taxon>
        <taxon>Fungi incertae sedis</taxon>
        <taxon>Mucoromycota</taxon>
        <taxon>Mucoromycotina</taxon>
        <taxon>Mucoromycetes</taxon>
        <taxon>Mucorales</taxon>
        <taxon>Phycomycetaceae</taxon>
        <taxon>Phycomyces</taxon>
    </lineage>
</organism>
<reference evidence="2" key="1">
    <citation type="submission" date="2015-06" db="EMBL/GenBank/DDBJ databases">
        <title>Expansion of signal transduction pathways in fungi by whole-genome duplication.</title>
        <authorList>
            <consortium name="DOE Joint Genome Institute"/>
            <person name="Corrochano L.M."/>
            <person name="Kuo A."/>
            <person name="Marcet-Houben M."/>
            <person name="Polaino S."/>
            <person name="Salamov A."/>
            <person name="Villalobos J.M."/>
            <person name="Alvarez M.I."/>
            <person name="Avalos J."/>
            <person name="Benito E.P."/>
            <person name="Benoit I."/>
            <person name="Burger G."/>
            <person name="Camino L.P."/>
            <person name="Canovas D."/>
            <person name="Cerda-Olmedo E."/>
            <person name="Cheng J.-F."/>
            <person name="Dominguez A."/>
            <person name="Elias M."/>
            <person name="Eslava A.P."/>
            <person name="Glaser F."/>
            <person name="Grimwood J."/>
            <person name="Gutierrez G."/>
            <person name="Heitman J."/>
            <person name="Henrissat B."/>
            <person name="Iturriaga E.A."/>
            <person name="Lang B.F."/>
            <person name="Lavin J.L."/>
            <person name="Lee S."/>
            <person name="Li W."/>
            <person name="Lindquist E."/>
            <person name="Lopez-Garcia S."/>
            <person name="Luque E.M."/>
            <person name="Marcos A.T."/>
            <person name="Martin J."/>
            <person name="McCluskey K."/>
            <person name="Medina H.R."/>
            <person name="Miralles-Duran A."/>
            <person name="Miyazaki A."/>
            <person name="Munoz-Torres E."/>
            <person name="Oguiza J.A."/>
            <person name="Ohm R."/>
            <person name="Olmedo M."/>
            <person name="Orejas M."/>
            <person name="Ortiz-Castellanos L."/>
            <person name="Pisabarro A.G."/>
            <person name="Rodriguez-Romero J."/>
            <person name="Ruiz-Herrera J."/>
            <person name="Ruiz-Vazquez R."/>
            <person name="Sanz C."/>
            <person name="Schackwitz W."/>
            <person name="Schmutz J."/>
            <person name="Shahriari M."/>
            <person name="Shelest E."/>
            <person name="Silva-Franco F."/>
            <person name="Soanes D."/>
            <person name="Syed K."/>
            <person name="Tagua V.G."/>
            <person name="Talbot N.J."/>
            <person name="Thon M."/>
            <person name="De vries R.P."/>
            <person name="Wiebenga A."/>
            <person name="Yadav J.S."/>
            <person name="Braun E.L."/>
            <person name="Baker S."/>
            <person name="Garre V."/>
            <person name="Horwitz B."/>
            <person name="Torres-Martinez S."/>
            <person name="Idnurm A."/>
            <person name="Herrera-Estrella A."/>
            <person name="Gabaldon T."/>
            <person name="Grigoriev I.V."/>
        </authorList>
    </citation>
    <scope>NUCLEOTIDE SEQUENCE [LARGE SCALE GENOMIC DNA]</scope>
    <source>
        <strain evidence="2">NRRL 1555(-)</strain>
    </source>
</reference>
<evidence type="ECO:0000313" key="1">
    <source>
        <dbReference type="EMBL" id="OAD74200.1"/>
    </source>
</evidence>
<dbReference type="InParanoid" id="A0A163DYH7"/>
<evidence type="ECO:0008006" key="3">
    <source>
        <dbReference type="Google" id="ProtNLM"/>
    </source>
</evidence>
<dbReference type="Proteomes" id="UP000077315">
    <property type="component" value="Unassembled WGS sequence"/>
</dbReference>